<dbReference type="FunFam" id="1.10.10.10:FF:000397">
    <property type="entry name" value="Vacuolar-sorting protein SNF8"/>
    <property type="match status" value="1"/>
</dbReference>
<dbReference type="PANTHER" id="PTHR12806">
    <property type="entry name" value="EAP30 SUBUNIT OF ELL COMPLEX"/>
    <property type="match status" value="1"/>
</dbReference>
<keyword evidence="8" id="KW-0472">Membrane</keyword>
<organism evidence="10 11">
    <name type="scientific">Trichomonascus ciferrii</name>
    <dbReference type="NCBI Taxonomy" id="44093"/>
    <lineage>
        <taxon>Eukaryota</taxon>
        <taxon>Fungi</taxon>
        <taxon>Dikarya</taxon>
        <taxon>Ascomycota</taxon>
        <taxon>Saccharomycotina</taxon>
        <taxon>Dipodascomycetes</taxon>
        <taxon>Dipodascales</taxon>
        <taxon>Trichomonascaceae</taxon>
        <taxon>Trichomonascus</taxon>
        <taxon>Trichomonascus ciferrii complex</taxon>
    </lineage>
</organism>
<evidence type="ECO:0000256" key="7">
    <source>
        <dbReference type="ARBA" id="ARBA00022927"/>
    </source>
</evidence>
<accession>A0A642V8C9</accession>
<sequence>MKKVGLAAFEDKRAAFEDLSASIQQNQVEELNTQLSVFQSALNYFAVEHAAEIRTNPTFRSEFAKMCTAIGVDPLASSASNKGGSLWASLLGKDVNDFYFELEVKIIEICRLTRDENGGLISVAEVKTRLADPSQLRPVEVTDDDIERAVNAISGLGKGFGLVELANSHTKMIRSVPSELSNDQAMILEACQALGYVSIPILRDNMGWTNLRAETVLNDMVAEGLLWIDDQAAVREYWIPSYMEW</sequence>
<dbReference type="InterPro" id="IPR036390">
    <property type="entry name" value="WH_DNA-bd_sf"/>
</dbReference>
<evidence type="ECO:0000313" key="10">
    <source>
        <dbReference type="EMBL" id="KAA8915494.1"/>
    </source>
</evidence>
<keyword evidence="5" id="KW-0963">Cytoplasm</keyword>
<dbReference type="OrthoDB" id="283883at2759"/>
<keyword evidence="7 9" id="KW-0653">Protein transport</keyword>
<dbReference type="PIRSF" id="PIRSF017215">
    <property type="entry name" value="ESCRT2_Vps22"/>
    <property type="match status" value="1"/>
</dbReference>
<dbReference type="Gene3D" id="6.10.140.180">
    <property type="match status" value="1"/>
</dbReference>
<comment type="function">
    <text evidence="9">Component of the endosomal sorting complex required for transport II (ESCRT-II), which is required for multivesicular body (MVB) formation and sorting of endosomal cargo proteins into MVBs.</text>
</comment>
<dbReference type="InterPro" id="IPR036388">
    <property type="entry name" value="WH-like_DNA-bd_sf"/>
</dbReference>
<dbReference type="VEuPathDB" id="FungiDB:TRICI_002343"/>
<evidence type="ECO:0000313" key="11">
    <source>
        <dbReference type="Proteomes" id="UP000761534"/>
    </source>
</evidence>
<name>A0A642V8C9_9ASCO</name>
<dbReference type="PANTHER" id="PTHR12806:SF0">
    <property type="entry name" value="VACUOLAR-SORTING PROTEIN SNF8"/>
    <property type="match status" value="1"/>
</dbReference>
<gene>
    <name evidence="10" type="ORF">TRICI_002343</name>
</gene>
<dbReference type="SUPFAM" id="SSF46785">
    <property type="entry name" value="Winged helix' DNA-binding domain"/>
    <property type="match status" value="2"/>
</dbReference>
<comment type="caution">
    <text evidence="10">The sequence shown here is derived from an EMBL/GenBank/DDBJ whole genome shotgun (WGS) entry which is preliminary data.</text>
</comment>
<keyword evidence="4 9" id="KW-0813">Transport</keyword>
<protein>
    <recommendedName>
        <fullName evidence="9">Vacuolar-sorting protein SNF8</fullName>
    </recommendedName>
</protein>
<dbReference type="GO" id="GO:0000814">
    <property type="term" value="C:ESCRT II complex"/>
    <property type="evidence" value="ECO:0007669"/>
    <property type="project" value="UniProtKB-UniRule"/>
</dbReference>
<evidence type="ECO:0000256" key="1">
    <source>
        <dbReference type="ARBA" id="ARBA00004481"/>
    </source>
</evidence>
<keyword evidence="6" id="KW-0967">Endosome</keyword>
<evidence type="ECO:0000256" key="3">
    <source>
        <dbReference type="ARBA" id="ARBA00009834"/>
    </source>
</evidence>
<evidence type="ECO:0000256" key="2">
    <source>
        <dbReference type="ARBA" id="ARBA00004496"/>
    </source>
</evidence>
<dbReference type="Pfam" id="PF04157">
    <property type="entry name" value="EAP30"/>
    <property type="match status" value="1"/>
</dbReference>
<dbReference type="AlphaFoldDB" id="A0A642V8C9"/>
<evidence type="ECO:0000256" key="6">
    <source>
        <dbReference type="ARBA" id="ARBA00022753"/>
    </source>
</evidence>
<dbReference type="GO" id="GO:0043328">
    <property type="term" value="P:protein transport to vacuole involved in ubiquitin-dependent protein catabolic process via the multivesicular body sorting pathway"/>
    <property type="evidence" value="ECO:0007669"/>
    <property type="project" value="TreeGrafter"/>
</dbReference>
<comment type="similarity">
    <text evidence="3 9">Belongs to the SNF8 family.</text>
</comment>
<comment type="subunit">
    <text evidence="9">Component of the endosomal sorting complex required for transport II (ESCRT-II).</text>
</comment>
<dbReference type="Proteomes" id="UP000761534">
    <property type="component" value="Unassembled WGS sequence"/>
</dbReference>
<evidence type="ECO:0000256" key="4">
    <source>
        <dbReference type="ARBA" id="ARBA00022448"/>
    </source>
</evidence>
<comment type="subcellular location">
    <subcellularLocation>
        <location evidence="2">Cytoplasm</location>
    </subcellularLocation>
    <subcellularLocation>
        <location evidence="1">Endosome membrane</location>
        <topology evidence="1">Peripheral membrane protein</topology>
    </subcellularLocation>
</comment>
<dbReference type="InterPro" id="IPR040608">
    <property type="entry name" value="Snf8/Vps36"/>
</dbReference>
<evidence type="ECO:0000256" key="5">
    <source>
        <dbReference type="ARBA" id="ARBA00022490"/>
    </source>
</evidence>
<dbReference type="InterPro" id="IPR016689">
    <property type="entry name" value="ESCRT-2_cplx_Snf8"/>
</dbReference>
<reference evidence="10" key="1">
    <citation type="journal article" date="2019" name="G3 (Bethesda)">
        <title>Genome Assemblies of Two Rare Opportunistic Yeast Pathogens: Diutina rugosa (syn. Candida rugosa) and Trichomonascus ciferrii (syn. Candida ciferrii).</title>
        <authorList>
            <person name="Mixao V."/>
            <person name="Saus E."/>
            <person name="Hansen A.P."/>
            <person name="Lass-Florl C."/>
            <person name="Gabaldon T."/>
        </authorList>
    </citation>
    <scope>NUCLEOTIDE SEQUENCE</scope>
    <source>
        <strain evidence="10">CBS 4856</strain>
    </source>
</reference>
<evidence type="ECO:0000256" key="8">
    <source>
        <dbReference type="ARBA" id="ARBA00023136"/>
    </source>
</evidence>
<evidence type="ECO:0000256" key="9">
    <source>
        <dbReference type="PIRNR" id="PIRNR017215"/>
    </source>
</evidence>
<dbReference type="EMBL" id="SWFS01000161">
    <property type="protein sequence ID" value="KAA8915494.1"/>
    <property type="molecule type" value="Genomic_DNA"/>
</dbReference>
<keyword evidence="11" id="KW-1185">Reference proteome</keyword>
<dbReference type="Gene3D" id="1.10.10.10">
    <property type="entry name" value="Winged helix-like DNA-binding domain superfamily/Winged helix DNA-binding domain"/>
    <property type="match status" value="2"/>
</dbReference>
<proteinExistence type="inferred from homology"/>